<protein>
    <submittedName>
        <fullName evidence="1">Uncharacterized protein</fullName>
    </submittedName>
</protein>
<dbReference type="EMBL" id="MLKD01000006">
    <property type="protein sequence ID" value="OQE25264.1"/>
    <property type="molecule type" value="Genomic_DNA"/>
</dbReference>
<comment type="caution">
    <text evidence="1">The sequence shown here is derived from an EMBL/GenBank/DDBJ whole genome shotgun (WGS) entry which is preliminary data.</text>
</comment>
<evidence type="ECO:0000313" key="2">
    <source>
        <dbReference type="Proteomes" id="UP000191285"/>
    </source>
</evidence>
<dbReference type="SUPFAM" id="SSF51621">
    <property type="entry name" value="Phosphoenolpyruvate/pyruvate domain"/>
    <property type="match status" value="1"/>
</dbReference>
<dbReference type="GO" id="GO:0003824">
    <property type="term" value="F:catalytic activity"/>
    <property type="evidence" value="ECO:0007669"/>
    <property type="project" value="InterPro"/>
</dbReference>
<name>A0A1V6TGZ7_9EURO</name>
<accession>A0A1V6TGZ7</accession>
<dbReference type="InterPro" id="IPR039556">
    <property type="entry name" value="ICL/PEPM"/>
</dbReference>
<evidence type="ECO:0000313" key="1">
    <source>
        <dbReference type="EMBL" id="OQE25264.1"/>
    </source>
</evidence>
<dbReference type="Gene3D" id="3.20.20.60">
    <property type="entry name" value="Phosphoenolpyruvate-binding domains"/>
    <property type="match status" value="1"/>
</dbReference>
<dbReference type="Pfam" id="PF13714">
    <property type="entry name" value="PEP_mutase"/>
    <property type="match status" value="1"/>
</dbReference>
<reference evidence="2" key="1">
    <citation type="journal article" date="2017" name="Nat. Microbiol.">
        <title>Global analysis of biosynthetic gene clusters reveals vast potential of secondary metabolite production in Penicillium species.</title>
        <authorList>
            <person name="Nielsen J.C."/>
            <person name="Grijseels S."/>
            <person name="Prigent S."/>
            <person name="Ji B."/>
            <person name="Dainat J."/>
            <person name="Nielsen K.F."/>
            <person name="Frisvad J.C."/>
            <person name="Workman M."/>
            <person name="Nielsen J."/>
        </authorList>
    </citation>
    <scope>NUCLEOTIDE SEQUENCE [LARGE SCALE GENOMIC DNA]</scope>
    <source>
        <strain evidence="2">IBT 24891</strain>
    </source>
</reference>
<sequence>MNDLQNTLAKQFKDLHVPSNPITLANVYDGASAKLVASLPQSKAIATASYAVAEAAGTSDDKLSSEDLLRASRNISTAIRGFNKPITVDVRDGYGSQLASMVKELIEIGVVGVNLEDFDNETKTMYSQEEAVSRIKETIDTAKNLGVPDFVVNARCDVVLKGGELDEVIKRGQAYLAAGATTVFVFGGPKRGGITREEVVKLVEAFEGRLSVSKSKDGLTPSTLAAIGVARISVGPRLQIAALEKMKEVAEELFDS</sequence>
<proteinExistence type="predicted"/>
<dbReference type="InterPro" id="IPR015813">
    <property type="entry name" value="Pyrv/PenolPyrv_kinase-like_dom"/>
</dbReference>
<organism evidence="1 2">
    <name type="scientific">Penicillium steckii</name>
    <dbReference type="NCBI Taxonomy" id="303698"/>
    <lineage>
        <taxon>Eukaryota</taxon>
        <taxon>Fungi</taxon>
        <taxon>Dikarya</taxon>
        <taxon>Ascomycota</taxon>
        <taxon>Pezizomycotina</taxon>
        <taxon>Eurotiomycetes</taxon>
        <taxon>Eurotiomycetidae</taxon>
        <taxon>Eurotiales</taxon>
        <taxon>Aspergillaceae</taxon>
        <taxon>Penicillium</taxon>
    </lineage>
</organism>
<dbReference type="Proteomes" id="UP000191285">
    <property type="component" value="Unassembled WGS sequence"/>
</dbReference>
<dbReference type="OrthoDB" id="429143at2759"/>
<keyword evidence="2" id="KW-1185">Reference proteome</keyword>
<dbReference type="CDD" id="cd00377">
    <property type="entry name" value="ICL_PEPM"/>
    <property type="match status" value="1"/>
</dbReference>
<dbReference type="AlphaFoldDB" id="A0A1V6TGZ7"/>
<dbReference type="PANTHER" id="PTHR42905:SF16">
    <property type="entry name" value="CARBOXYPHOSPHONOENOLPYRUVATE PHOSPHONOMUTASE-LIKE PROTEIN (AFU_ORTHOLOGUE AFUA_5G07230)"/>
    <property type="match status" value="1"/>
</dbReference>
<dbReference type="PANTHER" id="PTHR42905">
    <property type="entry name" value="PHOSPHOENOLPYRUVATE CARBOXYLASE"/>
    <property type="match status" value="1"/>
</dbReference>
<dbReference type="InterPro" id="IPR040442">
    <property type="entry name" value="Pyrv_kinase-like_dom_sf"/>
</dbReference>
<gene>
    <name evidence="1" type="ORF">PENSTE_c006G03400</name>
</gene>